<comment type="similarity">
    <text evidence="3">Belongs to the CENP-U/AME1 family.</text>
</comment>
<feature type="compositionally biased region" description="Basic residues" evidence="11">
    <location>
        <begin position="23"/>
        <end position="37"/>
    </location>
</feature>
<feature type="region of interest" description="Disordered" evidence="11">
    <location>
        <begin position="18"/>
        <end position="56"/>
    </location>
</feature>
<organism evidence="12">
    <name type="scientific">Iconisemion striatum</name>
    <dbReference type="NCBI Taxonomy" id="60296"/>
    <lineage>
        <taxon>Eukaryota</taxon>
        <taxon>Metazoa</taxon>
        <taxon>Chordata</taxon>
        <taxon>Craniata</taxon>
        <taxon>Vertebrata</taxon>
        <taxon>Euteleostomi</taxon>
        <taxon>Actinopterygii</taxon>
        <taxon>Neopterygii</taxon>
        <taxon>Teleostei</taxon>
        <taxon>Neoteleostei</taxon>
        <taxon>Acanthomorphata</taxon>
        <taxon>Ovalentaria</taxon>
        <taxon>Atherinomorphae</taxon>
        <taxon>Cyprinodontiformes</taxon>
        <taxon>Nothobranchiidae</taxon>
        <taxon>Iconisemion</taxon>
    </lineage>
</organism>
<evidence type="ECO:0000313" key="12">
    <source>
        <dbReference type="EMBL" id="SBP16033.1"/>
    </source>
</evidence>
<keyword evidence="8" id="KW-0137">Centromere</keyword>
<accession>A0A1A7XDG9</accession>
<feature type="compositionally biased region" description="Basic and acidic residues" evidence="11">
    <location>
        <begin position="107"/>
        <end position="118"/>
    </location>
</feature>
<evidence type="ECO:0000256" key="8">
    <source>
        <dbReference type="ARBA" id="ARBA00023328"/>
    </source>
</evidence>
<evidence type="ECO:0000256" key="11">
    <source>
        <dbReference type="SAM" id="MobiDB-lite"/>
    </source>
</evidence>
<evidence type="ECO:0000256" key="6">
    <source>
        <dbReference type="ARBA" id="ARBA00023054"/>
    </source>
</evidence>
<proteinExistence type="inferred from homology"/>
<feature type="compositionally biased region" description="Basic and acidic residues" evidence="11">
    <location>
        <begin position="88"/>
        <end position="98"/>
    </location>
</feature>
<feature type="compositionally biased region" description="Basic residues" evidence="11">
    <location>
        <begin position="200"/>
        <end position="209"/>
    </location>
</feature>
<keyword evidence="6 10" id="KW-0175">Coiled coil</keyword>
<comment type="subcellular location">
    <subcellularLocation>
        <location evidence="2">Chromosome</location>
        <location evidence="2">Centromere</location>
    </subcellularLocation>
    <subcellularLocation>
        <location evidence="1">Nucleus</location>
    </subcellularLocation>
</comment>
<keyword evidence="7" id="KW-0539">Nucleus</keyword>
<evidence type="ECO:0000256" key="2">
    <source>
        <dbReference type="ARBA" id="ARBA00004584"/>
    </source>
</evidence>
<dbReference type="GO" id="GO:0005634">
    <property type="term" value="C:nucleus"/>
    <property type="evidence" value="ECO:0007669"/>
    <property type="project" value="UniProtKB-SubCell"/>
</dbReference>
<evidence type="ECO:0000256" key="10">
    <source>
        <dbReference type="SAM" id="Coils"/>
    </source>
</evidence>
<feature type="compositionally biased region" description="Basic and acidic residues" evidence="11">
    <location>
        <begin position="131"/>
        <end position="145"/>
    </location>
</feature>
<dbReference type="InterPro" id="IPR025214">
    <property type="entry name" value="CENP-U"/>
</dbReference>
<feature type="compositionally biased region" description="Acidic residues" evidence="11">
    <location>
        <begin position="159"/>
        <end position="169"/>
    </location>
</feature>
<keyword evidence="5" id="KW-0158">Chromosome</keyword>
<reference evidence="12" key="1">
    <citation type="submission" date="2016-05" db="EMBL/GenBank/DDBJ databases">
        <authorList>
            <person name="Lavstsen T."/>
            <person name="Jespersen J.S."/>
        </authorList>
    </citation>
    <scope>NUCLEOTIDE SEQUENCE</scope>
    <source>
        <tissue evidence="12">Brain</tissue>
    </source>
</reference>
<evidence type="ECO:0000256" key="4">
    <source>
        <dbReference type="ARBA" id="ARBA00016402"/>
    </source>
</evidence>
<dbReference type="PANTHER" id="PTHR32222">
    <property type="entry name" value="CENTROMERE PROTEIN U"/>
    <property type="match status" value="1"/>
</dbReference>
<reference evidence="12" key="2">
    <citation type="submission" date="2016-06" db="EMBL/GenBank/DDBJ databases">
        <title>The genome of a short-lived fish provides insights into sex chromosome evolution and the genetic control of aging.</title>
        <authorList>
            <person name="Reichwald K."/>
            <person name="Felder M."/>
            <person name="Petzold A."/>
            <person name="Koch P."/>
            <person name="Groth M."/>
            <person name="Platzer M."/>
        </authorList>
    </citation>
    <scope>NUCLEOTIDE SEQUENCE</scope>
    <source>
        <tissue evidence="12">Brain</tissue>
    </source>
</reference>
<dbReference type="Pfam" id="PF13097">
    <property type="entry name" value="CENP-U"/>
    <property type="match status" value="1"/>
</dbReference>
<dbReference type="AlphaFoldDB" id="A0A1A7XDG9"/>
<evidence type="ECO:0000256" key="9">
    <source>
        <dbReference type="ARBA" id="ARBA00031456"/>
    </source>
</evidence>
<dbReference type="EMBL" id="HADW01014633">
    <property type="protein sequence ID" value="SBP16033.1"/>
    <property type="molecule type" value="Transcribed_RNA"/>
</dbReference>
<evidence type="ECO:0000256" key="5">
    <source>
        <dbReference type="ARBA" id="ARBA00022454"/>
    </source>
</evidence>
<gene>
    <name evidence="12" type="primary">MLF1IP</name>
</gene>
<feature type="region of interest" description="Disordered" evidence="11">
    <location>
        <begin position="80"/>
        <end position="209"/>
    </location>
</feature>
<feature type="coiled-coil region" evidence="10">
    <location>
        <begin position="277"/>
        <end position="304"/>
    </location>
</feature>
<evidence type="ECO:0000256" key="1">
    <source>
        <dbReference type="ARBA" id="ARBA00004123"/>
    </source>
</evidence>
<sequence>MVHSGTQTIVSREAKFNLLMRQKSQRRAMSARKRGRAKALSGPQDQNQVGSPDLSAIDTASFMEGLHFNHGKPLHSTALEEELDLQEEDKRTPQRRDIPTIMGRRGRAVEEMEEESTRAKRKTRPAESLQQEDKEREAGSEKELESGAARQSCEGVLTSDEEGDKEDIWEPNAKKTTVPGLGGPRKSSSGSTPTEDKTSRGRQKSRTVGRRGTHFQVVLEAFLGFCDQYSESVESAAVRQSIHCFSDKVREHLLEQISSSEKLQTVKRENTKVGSLIRNKTQRLLDAKRELMRAERQLWLLQKEETGLKQKLADLKQGQAFLHHIRSLHSHYLEHRADKETYGASSLAALLLETTLVQEVDQQPETRP</sequence>
<protein>
    <recommendedName>
        <fullName evidence="4">Centromere protein U</fullName>
    </recommendedName>
    <alternativeName>
        <fullName evidence="9">MLF1-interacting protein</fullName>
    </alternativeName>
</protein>
<dbReference type="PANTHER" id="PTHR32222:SF1">
    <property type="entry name" value="CENTROMERE PROTEIN U"/>
    <property type="match status" value="1"/>
</dbReference>
<evidence type="ECO:0000256" key="3">
    <source>
        <dbReference type="ARBA" id="ARBA00010440"/>
    </source>
</evidence>
<name>A0A1A7XDG9_9TELE</name>
<dbReference type="GO" id="GO:0000775">
    <property type="term" value="C:chromosome, centromeric region"/>
    <property type="evidence" value="ECO:0007669"/>
    <property type="project" value="UniProtKB-SubCell"/>
</dbReference>
<evidence type="ECO:0000256" key="7">
    <source>
        <dbReference type="ARBA" id="ARBA00023242"/>
    </source>
</evidence>